<proteinExistence type="predicted"/>
<comment type="caution">
    <text evidence="1">The sequence shown here is derived from an EMBL/GenBank/DDBJ whole genome shotgun (WGS) entry which is preliminary data.</text>
</comment>
<dbReference type="EMBL" id="JYDL01000574">
    <property type="protein sequence ID" value="KRX12266.1"/>
    <property type="molecule type" value="Genomic_DNA"/>
</dbReference>
<organism evidence="1 2">
    <name type="scientific">Trichinella nelsoni</name>
    <dbReference type="NCBI Taxonomy" id="6336"/>
    <lineage>
        <taxon>Eukaryota</taxon>
        <taxon>Metazoa</taxon>
        <taxon>Ecdysozoa</taxon>
        <taxon>Nematoda</taxon>
        <taxon>Enoplea</taxon>
        <taxon>Dorylaimia</taxon>
        <taxon>Trichinellida</taxon>
        <taxon>Trichinellidae</taxon>
        <taxon>Trichinella</taxon>
    </lineage>
</organism>
<keyword evidence="2" id="KW-1185">Reference proteome</keyword>
<protein>
    <submittedName>
        <fullName evidence="1">Uncharacterized protein</fullName>
    </submittedName>
</protein>
<accession>A0A0V0RDB6</accession>
<evidence type="ECO:0000313" key="2">
    <source>
        <dbReference type="Proteomes" id="UP000054630"/>
    </source>
</evidence>
<name>A0A0V0RDB6_9BILA</name>
<evidence type="ECO:0000313" key="1">
    <source>
        <dbReference type="EMBL" id="KRX12266.1"/>
    </source>
</evidence>
<gene>
    <name evidence="1" type="ORF">T07_4615</name>
</gene>
<reference evidence="1 2" key="1">
    <citation type="submission" date="2015-01" db="EMBL/GenBank/DDBJ databases">
        <title>Evolution of Trichinella species and genotypes.</title>
        <authorList>
            <person name="Korhonen P.K."/>
            <person name="Edoardo P."/>
            <person name="Giuseppe L.R."/>
            <person name="Gasser R.B."/>
        </authorList>
    </citation>
    <scope>NUCLEOTIDE SEQUENCE [LARGE SCALE GENOMIC DNA]</scope>
    <source>
        <strain evidence="1">ISS37</strain>
    </source>
</reference>
<dbReference type="AlphaFoldDB" id="A0A0V0RDB6"/>
<sequence>MHEHTYKYVLLIGLQTPVRNSFYYIKAFITVSPQRIQSALTNMSGCSVLNLLPVLPSTTFRLFNLFRLTEFSLVIHFVSVRTNEYERLIGLQTLVRTSYYNF</sequence>
<dbReference type="Proteomes" id="UP000054630">
    <property type="component" value="Unassembled WGS sequence"/>
</dbReference>